<name>A0ABS3CJ74_9BACT</name>
<protein>
    <recommendedName>
        <fullName evidence="4">DUF1328 domain-containing protein</fullName>
    </recommendedName>
</protein>
<organism evidence="2 3">
    <name type="scientific">Algoriphagus pacificus</name>
    <dbReference type="NCBI Taxonomy" id="2811234"/>
    <lineage>
        <taxon>Bacteria</taxon>
        <taxon>Pseudomonadati</taxon>
        <taxon>Bacteroidota</taxon>
        <taxon>Cytophagia</taxon>
        <taxon>Cytophagales</taxon>
        <taxon>Cyclobacteriaceae</taxon>
        <taxon>Algoriphagus</taxon>
    </lineage>
</organism>
<evidence type="ECO:0008006" key="4">
    <source>
        <dbReference type="Google" id="ProtNLM"/>
    </source>
</evidence>
<comment type="caution">
    <text evidence="2">The sequence shown here is derived from an EMBL/GenBank/DDBJ whole genome shotgun (WGS) entry which is preliminary data.</text>
</comment>
<evidence type="ECO:0000313" key="2">
    <source>
        <dbReference type="EMBL" id="MBN7816211.1"/>
    </source>
</evidence>
<sequence>MKSLLFLIGILLCLGCGVGFVIGSMTEIFQIVFVLASISVLFKLFDNPQKI</sequence>
<dbReference type="RefSeq" id="WP_206586843.1">
    <property type="nucleotide sequence ID" value="NZ_JAFKCU010000002.1"/>
</dbReference>
<dbReference type="Proteomes" id="UP000664480">
    <property type="component" value="Unassembled WGS sequence"/>
</dbReference>
<evidence type="ECO:0000313" key="3">
    <source>
        <dbReference type="Proteomes" id="UP000664480"/>
    </source>
</evidence>
<evidence type="ECO:0000256" key="1">
    <source>
        <dbReference type="SAM" id="Phobius"/>
    </source>
</evidence>
<keyword evidence="3" id="KW-1185">Reference proteome</keyword>
<accession>A0ABS3CJ74</accession>
<keyword evidence="1" id="KW-0812">Transmembrane</keyword>
<keyword evidence="1" id="KW-1133">Transmembrane helix</keyword>
<gene>
    <name evidence="2" type="ORF">J0A69_12255</name>
</gene>
<proteinExistence type="predicted"/>
<dbReference type="EMBL" id="JAFKCU010000002">
    <property type="protein sequence ID" value="MBN7816211.1"/>
    <property type="molecule type" value="Genomic_DNA"/>
</dbReference>
<reference evidence="2 3" key="1">
    <citation type="submission" date="2021-03" db="EMBL/GenBank/DDBJ databases">
        <title>novel species isolated from a fishpond in China.</title>
        <authorList>
            <person name="Lu H."/>
            <person name="Cai Z."/>
        </authorList>
    </citation>
    <scope>NUCLEOTIDE SEQUENCE [LARGE SCALE GENOMIC DNA]</scope>
    <source>
        <strain evidence="2 3">YJ13C</strain>
    </source>
</reference>
<keyword evidence="1" id="KW-0472">Membrane</keyword>
<feature type="transmembrane region" description="Helical" evidence="1">
    <location>
        <begin position="29"/>
        <end position="45"/>
    </location>
</feature>